<dbReference type="GO" id="GO:0016763">
    <property type="term" value="F:pentosyltransferase activity"/>
    <property type="evidence" value="ECO:0007669"/>
    <property type="project" value="TreeGrafter"/>
</dbReference>
<feature type="transmembrane region" description="Helical" evidence="8">
    <location>
        <begin position="87"/>
        <end position="107"/>
    </location>
</feature>
<proteinExistence type="predicted"/>
<feature type="domain" description="ArnT-like N-terminal" evidence="9">
    <location>
        <begin position="20"/>
        <end position="243"/>
    </location>
</feature>
<feature type="transmembrane region" description="Helical" evidence="8">
    <location>
        <begin position="273"/>
        <end position="294"/>
    </location>
</feature>
<dbReference type="AlphaFoldDB" id="A0A2G1ULM3"/>
<dbReference type="InterPro" id="IPR003342">
    <property type="entry name" value="ArnT-like_N"/>
</dbReference>
<evidence type="ECO:0000313" key="11">
    <source>
        <dbReference type="Proteomes" id="UP000231409"/>
    </source>
</evidence>
<name>A0A2G1ULM3_9GAMM</name>
<keyword evidence="4 10" id="KW-0808">Transferase</keyword>
<dbReference type="GO" id="GO:0009103">
    <property type="term" value="P:lipopolysaccharide biosynthetic process"/>
    <property type="evidence" value="ECO:0007669"/>
    <property type="project" value="UniProtKB-ARBA"/>
</dbReference>
<dbReference type="EMBL" id="NTFH01000007">
    <property type="protein sequence ID" value="PHQ15404.1"/>
    <property type="molecule type" value="Genomic_DNA"/>
</dbReference>
<keyword evidence="3" id="KW-0328">Glycosyltransferase</keyword>
<feature type="transmembrane region" description="Helical" evidence="8">
    <location>
        <begin position="364"/>
        <end position="384"/>
    </location>
</feature>
<feature type="transmembrane region" description="Helical" evidence="8">
    <location>
        <begin position="212"/>
        <end position="231"/>
    </location>
</feature>
<evidence type="ECO:0000313" key="10">
    <source>
        <dbReference type="EMBL" id="PHQ15404.1"/>
    </source>
</evidence>
<dbReference type="GO" id="GO:0000030">
    <property type="term" value="F:mannosyltransferase activity"/>
    <property type="evidence" value="ECO:0007669"/>
    <property type="project" value="InterPro"/>
</dbReference>
<evidence type="ECO:0000259" key="9">
    <source>
        <dbReference type="Pfam" id="PF02366"/>
    </source>
</evidence>
<dbReference type="GO" id="GO:0010041">
    <property type="term" value="P:response to iron(III) ion"/>
    <property type="evidence" value="ECO:0007669"/>
    <property type="project" value="TreeGrafter"/>
</dbReference>
<dbReference type="PANTHER" id="PTHR33908">
    <property type="entry name" value="MANNOSYLTRANSFERASE YKCB-RELATED"/>
    <property type="match status" value="1"/>
</dbReference>
<dbReference type="RefSeq" id="WP_099614528.1">
    <property type="nucleotide sequence ID" value="NZ_KZ319370.1"/>
</dbReference>
<feature type="transmembrane region" description="Helical" evidence="8">
    <location>
        <begin position="167"/>
        <end position="200"/>
    </location>
</feature>
<accession>A0A2G1ULM3</accession>
<dbReference type="PANTHER" id="PTHR33908:SF3">
    <property type="entry name" value="UNDECAPRENYL PHOSPHATE-ALPHA-4-AMINO-4-DEOXY-L-ARABINOSE ARABINOSYL TRANSFERASE"/>
    <property type="match status" value="1"/>
</dbReference>
<comment type="subcellular location">
    <subcellularLocation>
        <location evidence="1">Cell membrane</location>
        <topology evidence="1">Multi-pass membrane protein</topology>
    </subcellularLocation>
</comment>
<evidence type="ECO:0000256" key="2">
    <source>
        <dbReference type="ARBA" id="ARBA00022475"/>
    </source>
</evidence>
<keyword evidence="6 8" id="KW-1133">Transmembrane helix</keyword>
<evidence type="ECO:0000256" key="3">
    <source>
        <dbReference type="ARBA" id="ARBA00022676"/>
    </source>
</evidence>
<evidence type="ECO:0000256" key="6">
    <source>
        <dbReference type="ARBA" id="ARBA00022989"/>
    </source>
</evidence>
<keyword evidence="2" id="KW-1003">Cell membrane</keyword>
<dbReference type="GO" id="GO:0006493">
    <property type="term" value="P:protein O-linked glycosylation"/>
    <property type="evidence" value="ECO:0007669"/>
    <property type="project" value="InterPro"/>
</dbReference>
<evidence type="ECO:0000256" key="8">
    <source>
        <dbReference type="SAM" id="Phobius"/>
    </source>
</evidence>
<dbReference type="Proteomes" id="UP000231409">
    <property type="component" value="Unassembled WGS sequence"/>
</dbReference>
<feature type="transmembrane region" description="Helical" evidence="8">
    <location>
        <begin position="119"/>
        <end position="147"/>
    </location>
</feature>
<comment type="caution">
    <text evidence="10">The sequence shown here is derived from an EMBL/GenBank/DDBJ whole genome shotgun (WGS) entry which is preliminary data.</text>
</comment>
<protein>
    <submittedName>
        <fullName evidence="10">Phospholipid carrier-dependent glycosyltransferase</fullName>
    </submittedName>
</protein>
<dbReference type="GO" id="GO:0005886">
    <property type="term" value="C:plasma membrane"/>
    <property type="evidence" value="ECO:0007669"/>
    <property type="project" value="UniProtKB-SubCell"/>
</dbReference>
<reference evidence="10 11" key="1">
    <citation type="submission" date="2017-09" db="EMBL/GenBank/DDBJ databases">
        <title>The draft genome sequences of Marinobacter sp. PWS21.</title>
        <authorList>
            <person name="Cao J."/>
        </authorList>
    </citation>
    <scope>NUCLEOTIDE SEQUENCE [LARGE SCALE GENOMIC DNA]</scope>
    <source>
        <strain evidence="10 11">PWS21</strain>
    </source>
</reference>
<evidence type="ECO:0000256" key="5">
    <source>
        <dbReference type="ARBA" id="ARBA00022692"/>
    </source>
</evidence>
<gene>
    <name evidence="10" type="ORF">CLH61_09805</name>
</gene>
<dbReference type="InterPro" id="IPR050297">
    <property type="entry name" value="LipidA_mod_glycosyltrf_83"/>
</dbReference>
<sequence length="517" mass="56479">MTRTINTLWGLLAAALAIRLGLSALLPLADTTEPRYAEIARIMAETGDWITPWFDHGVPFWGKPPLSFWAQALSFKLFGVSEFAGRLPSWLANVLTVALVFAMRFHLHANTDRQQATVSGLWAALIYATTALGFLSGGTIMTDSYLALGTTLTLASLLIRLRGGSDWWGWGFFIGLVIGLLAKGPLVLVLTGVPVFCWAVITRQWRNLWRCLPWLSGTALTLLLVLPWYLLAELKTPGFLDYFIVGEHFKRFIISGWQGDLYGNAHEFTRGTIWLYLAVASFPWGLIAVTGWGIRRWRSTPVPARAASDGTTMLLTVSALTPAIFFTFSGNILWTYTLPSLPFIAVLAAGVISQTAGYRWQRASYACALLIPLAASSGAGWLAIHPEQLKTERDLVARASALPELSPDQLHYLGEAPFSARFYSQGLVQSLSPDELQSRLADAQLPPPALVAVSNNDKAWLDRLRKTATVLDQNRRYTLFHLSDGKPAAITAKSITIGSAVTISRPGATTGATSDGT</sequence>
<evidence type="ECO:0000256" key="1">
    <source>
        <dbReference type="ARBA" id="ARBA00004651"/>
    </source>
</evidence>
<evidence type="ECO:0000256" key="4">
    <source>
        <dbReference type="ARBA" id="ARBA00022679"/>
    </source>
</evidence>
<dbReference type="Pfam" id="PF02366">
    <property type="entry name" value="PMT"/>
    <property type="match status" value="1"/>
</dbReference>
<keyword evidence="5 8" id="KW-0812">Transmembrane</keyword>
<evidence type="ECO:0000256" key="7">
    <source>
        <dbReference type="ARBA" id="ARBA00023136"/>
    </source>
</evidence>
<organism evidence="10 11">
    <name type="scientific">Marinobacter profundi</name>
    <dbReference type="NCBI Taxonomy" id="2666256"/>
    <lineage>
        <taxon>Bacteria</taxon>
        <taxon>Pseudomonadati</taxon>
        <taxon>Pseudomonadota</taxon>
        <taxon>Gammaproteobacteria</taxon>
        <taxon>Pseudomonadales</taxon>
        <taxon>Marinobacteraceae</taxon>
        <taxon>Marinobacter</taxon>
    </lineage>
</organism>
<keyword evidence="7 8" id="KW-0472">Membrane</keyword>
<feature type="transmembrane region" description="Helical" evidence="8">
    <location>
        <begin position="332"/>
        <end position="352"/>
    </location>
</feature>
<keyword evidence="11" id="KW-1185">Reference proteome</keyword>
<feature type="transmembrane region" description="Helical" evidence="8">
    <location>
        <begin position="306"/>
        <end position="326"/>
    </location>
</feature>